<protein>
    <submittedName>
        <fullName evidence="3">Uncharacterized protein</fullName>
    </submittedName>
</protein>
<dbReference type="OrthoDB" id="793768at2"/>
<feature type="coiled-coil region" evidence="1">
    <location>
        <begin position="162"/>
        <end position="196"/>
    </location>
</feature>
<dbReference type="Proteomes" id="UP000198724">
    <property type="component" value="Unassembled WGS sequence"/>
</dbReference>
<keyword evidence="4" id="KW-1185">Reference proteome</keyword>
<keyword evidence="2" id="KW-0812">Transmembrane</keyword>
<dbReference type="STRING" id="1436961.SAMN05421739_102157"/>
<sequence length="198" mass="22379">MEIVELSDRLNDAEALIALQARQLKELEATQAKATLPDYSPQFEELRQLLSKQPVSNTPAGLAGQLEAIRATVSAIPRVLPVEHHHHVEDSARWFALGGLLLVLITAVSAGGCLSLYRENTKFSEHDVKYRLIRLYHPQVSLWADTVYHRGPEEVALHVGRLEEKQLLLRRAEELARQKQEEAAEAARKVERLKEKVK</sequence>
<feature type="coiled-coil region" evidence="1">
    <location>
        <begin position="3"/>
        <end position="30"/>
    </location>
</feature>
<dbReference type="EMBL" id="FOOT01000002">
    <property type="protein sequence ID" value="SFG32265.1"/>
    <property type="molecule type" value="Genomic_DNA"/>
</dbReference>
<keyword evidence="2" id="KW-1133">Transmembrane helix</keyword>
<reference evidence="4" key="1">
    <citation type="submission" date="2016-10" db="EMBL/GenBank/DDBJ databases">
        <authorList>
            <person name="Varghese N."/>
            <person name="Submissions S."/>
        </authorList>
    </citation>
    <scope>NUCLEOTIDE SEQUENCE [LARGE SCALE GENOMIC DNA]</scope>
    <source>
        <strain evidence="4">LP51</strain>
    </source>
</reference>
<evidence type="ECO:0000256" key="2">
    <source>
        <dbReference type="SAM" id="Phobius"/>
    </source>
</evidence>
<feature type="transmembrane region" description="Helical" evidence="2">
    <location>
        <begin position="94"/>
        <end position="117"/>
    </location>
</feature>
<accession>A0A1I2QUJ2</accession>
<name>A0A1I2QUJ2_9BACT</name>
<dbReference type="AlphaFoldDB" id="A0A1I2QUJ2"/>
<keyword evidence="1" id="KW-0175">Coiled coil</keyword>
<dbReference type="RefSeq" id="WP_092099635.1">
    <property type="nucleotide sequence ID" value="NZ_FOOT01000002.1"/>
</dbReference>
<evidence type="ECO:0000256" key="1">
    <source>
        <dbReference type="SAM" id="Coils"/>
    </source>
</evidence>
<evidence type="ECO:0000313" key="4">
    <source>
        <dbReference type="Proteomes" id="UP000198724"/>
    </source>
</evidence>
<evidence type="ECO:0000313" key="3">
    <source>
        <dbReference type="EMBL" id="SFG32265.1"/>
    </source>
</evidence>
<proteinExistence type="predicted"/>
<gene>
    <name evidence="3" type="ORF">SAMN05421739_102157</name>
</gene>
<organism evidence="3 4">
    <name type="scientific">Pontibacter chinhatensis</name>
    <dbReference type="NCBI Taxonomy" id="1436961"/>
    <lineage>
        <taxon>Bacteria</taxon>
        <taxon>Pseudomonadati</taxon>
        <taxon>Bacteroidota</taxon>
        <taxon>Cytophagia</taxon>
        <taxon>Cytophagales</taxon>
        <taxon>Hymenobacteraceae</taxon>
        <taxon>Pontibacter</taxon>
    </lineage>
</organism>
<keyword evidence="2" id="KW-0472">Membrane</keyword>